<keyword evidence="1" id="KW-0812">Transmembrane</keyword>
<keyword evidence="1" id="KW-1133">Transmembrane helix</keyword>
<name>A0A7I4Z5W6_HAECO</name>
<feature type="transmembrane region" description="Helical" evidence="1">
    <location>
        <begin position="96"/>
        <end position="117"/>
    </location>
</feature>
<keyword evidence="1" id="KW-0472">Membrane</keyword>
<dbReference type="WBParaSite" id="HCON_00665875-00001">
    <property type="protein sequence ID" value="HCON_00665875-00001"/>
    <property type="gene ID" value="HCON_00665875"/>
</dbReference>
<keyword evidence="2" id="KW-1185">Reference proteome</keyword>
<proteinExistence type="predicted"/>
<feature type="transmembrane region" description="Helical" evidence="1">
    <location>
        <begin position="254"/>
        <end position="273"/>
    </location>
</feature>
<dbReference type="Proteomes" id="UP000025227">
    <property type="component" value="Unplaced"/>
</dbReference>
<sequence length="283" mass="33041">MFVAQLFVGIWFYREKIYTTPDFDDIRSAVITNYTQLFYDNTKNESLYKILSSAESSLRDLMEPQMVGTVIDPIAILNVMFGINEKLAYSDGVFHYFFFFCCNIVIYFIMICLCHIIDQKYNSSFDNNWVMAPCPPRDIVLDFRKQLDRAEREGKEVQFKVCSLGKPLPPEPLRNAFLWPIRYPRPALMCLVFFIIFSMSLAVLLLPIDNVGFFQALTKILNYCNMIDPFPLSGTVWMFLMWVLAFLDLIAFNYTIYSLSLLFLDVVFWIVGVEEEFTPVLLE</sequence>
<accession>A0A7I4Z5W6</accession>
<dbReference type="OrthoDB" id="5872734at2759"/>
<feature type="transmembrane region" description="Helical" evidence="1">
    <location>
        <begin position="226"/>
        <end position="247"/>
    </location>
</feature>
<organism evidence="2 3">
    <name type="scientific">Haemonchus contortus</name>
    <name type="common">Barber pole worm</name>
    <dbReference type="NCBI Taxonomy" id="6289"/>
    <lineage>
        <taxon>Eukaryota</taxon>
        <taxon>Metazoa</taxon>
        <taxon>Ecdysozoa</taxon>
        <taxon>Nematoda</taxon>
        <taxon>Chromadorea</taxon>
        <taxon>Rhabditida</taxon>
        <taxon>Rhabditina</taxon>
        <taxon>Rhabditomorpha</taxon>
        <taxon>Strongyloidea</taxon>
        <taxon>Trichostrongylidae</taxon>
        <taxon>Haemonchus</taxon>
    </lineage>
</organism>
<evidence type="ECO:0000313" key="3">
    <source>
        <dbReference type="WBParaSite" id="HCON_00665875-00001"/>
    </source>
</evidence>
<evidence type="ECO:0000256" key="1">
    <source>
        <dbReference type="SAM" id="Phobius"/>
    </source>
</evidence>
<feature type="transmembrane region" description="Helical" evidence="1">
    <location>
        <begin position="187"/>
        <end position="206"/>
    </location>
</feature>
<evidence type="ECO:0000313" key="2">
    <source>
        <dbReference type="Proteomes" id="UP000025227"/>
    </source>
</evidence>
<reference evidence="3" key="1">
    <citation type="submission" date="2020-12" db="UniProtKB">
        <authorList>
            <consortium name="WormBaseParasite"/>
        </authorList>
    </citation>
    <scope>IDENTIFICATION</scope>
    <source>
        <strain evidence="3">MHco3</strain>
    </source>
</reference>
<protein>
    <submittedName>
        <fullName evidence="3">SSD domain-containing protein</fullName>
    </submittedName>
</protein>
<dbReference type="AlphaFoldDB" id="A0A7I4Z5W6"/>